<evidence type="ECO:0000313" key="2">
    <source>
        <dbReference type="Proteomes" id="UP000288805"/>
    </source>
</evidence>
<comment type="caution">
    <text evidence="1">The sequence shown here is derived from an EMBL/GenBank/DDBJ whole genome shotgun (WGS) entry which is preliminary data.</text>
</comment>
<dbReference type="EMBL" id="QGNW01002451">
    <property type="protein sequence ID" value="RVW19646.1"/>
    <property type="molecule type" value="Genomic_DNA"/>
</dbReference>
<gene>
    <name evidence="1" type="ORF">CK203_117033</name>
</gene>
<organism evidence="1 2">
    <name type="scientific">Vitis vinifera</name>
    <name type="common">Grape</name>
    <dbReference type="NCBI Taxonomy" id="29760"/>
    <lineage>
        <taxon>Eukaryota</taxon>
        <taxon>Viridiplantae</taxon>
        <taxon>Streptophyta</taxon>
        <taxon>Embryophyta</taxon>
        <taxon>Tracheophyta</taxon>
        <taxon>Spermatophyta</taxon>
        <taxon>Magnoliopsida</taxon>
        <taxon>eudicotyledons</taxon>
        <taxon>Gunneridae</taxon>
        <taxon>Pentapetalae</taxon>
        <taxon>rosids</taxon>
        <taxon>Vitales</taxon>
        <taxon>Vitaceae</taxon>
        <taxon>Viteae</taxon>
        <taxon>Vitis</taxon>
    </lineage>
</organism>
<accession>A0A438C9R2</accession>
<reference evidence="1 2" key="1">
    <citation type="journal article" date="2018" name="PLoS Genet.">
        <title>Population sequencing reveals clonal diversity and ancestral inbreeding in the grapevine cultivar Chardonnay.</title>
        <authorList>
            <person name="Roach M.J."/>
            <person name="Johnson D.L."/>
            <person name="Bohlmann J."/>
            <person name="van Vuuren H.J."/>
            <person name="Jones S.J."/>
            <person name="Pretorius I.S."/>
            <person name="Schmidt S.A."/>
            <person name="Borneman A.R."/>
        </authorList>
    </citation>
    <scope>NUCLEOTIDE SEQUENCE [LARGE SCALE GENOMIC DNA]</scope>
    <source>
        <strain evidence="2">cv. Chardonnay</strain>
        <tissue evidence="1">Leaf</tissue>
    </source>
</reference>
<name>A0A438C9R2_VITVI</name>
<sequence>MSSSFFHLVVLSTVWMLRMWRRNPRNLFYWVQEIEKSLLVWGSVMCVLIKGFGCCSRKKVELNWDKMDENDVSMEIQETSLDHNQRLPVSQKIDELSTKTQTLKEHTILCNEVKSINADSSPGPEVYDALLFLGMSSSLTTTDILYPSSRGVLIGL</sequence>
<protein>
    <submittedName>
        <fullName evidence="1">Uncharacterized protein</fullName>
    </submittedName>
</protein>
<proteinExistence type="predicted"/>
<evidence type="ECO:0000313" key="1">
    <source>
        <dbReference type="EMBL" id="RVW19646.1"/>
    </source>
</evidence>
<dbReference type="Proteomes" id="UP000288805">
    <property type="component" value="Unassembled WGS sequence"/>
</dbReference>
<dbReference type="AlphaFoldDB" id="A0A438C9R2"/>